<proteinExistence type="predicted"/>
<reference evidence="1 2" key="1">
    <citation type="submission" date="2008-07" db="EMBL/GenBank/DDBJ databases">
        <authorList>
            <person name="El-Sayed N."/>
            <person name="Caler E."/>
            <person name="Inman J."/>
            <person name="Amedeo P."/>
            <person name="Hass B."/>
            <person name="Wortman J."/>
        </authorList>
    </citation>
    <scope>NUCLEOTIDE SEQUENCE [LARGE SCALE GENOMIC DNA]</scope>
    <source>
        <strain evidence="2">ATCC 50983 / TXsc</strain>
    </source>
</reference>
<protein>
    <submittedName>
        <fullName evidence="1">Uncharacterized protein</fullName>
    </submittedName>
</protein>
<sequence length="180" mass="19861">MNKQEQHIYAYDQSFVLTGISYQHSKSRSLRYLQEDCLAGVYCQDEHPTDEICLFKDQVNIVEPIPTSDSNDMSESASGGGQYEKPIGGPCYVKGKLLTGCQCKTDDVVFYADIFGEVNGAVCANKCQNVSSCPELPTKTVKCQPYPACFIQCVSDKDCPAGGYCQDDNPTGRICMFKNQ</sequence>
<dbReference type="InParanoid" id="C5KL05"/>
<name>C5KL05_PERM5</name>
<dbReference type="GeneID" id="9061590"/>
<dbReference type="AlphaFoldDB" id="C5KL05"/>
<dbReference type="Proteomes" id="UP000007800">
    <property type="component" value="Unassembled WGS sequence"/>
</dbReference>
<evidence type="ECO:0000313" key="2">
    <source>
        <dbReference type="Proteomes" id="UP000007800"/>
    </source>
</evidence>
<evidence type="ECO:0000313" key="1">
    <source>
        <dbReference type="EMBL" id="EER14813.1"/>
    </source>
</evidence>
<dbReference type="RefSeq" id="XP_002783017.1">
    <property type="nucleotide sequence ID" value="XM_002782971.1"/>
</dbReference>
<organism evidence="2">
    <name type="scientific">Perkinsus marinus (strain ATCC 50983 / TXsc)</name>
    <dbReference type="NCBI Taxonomy" id="423536"/>
    <lineage>
        <taxon>Eukaryota</taxon>
        <taxon>Sar</taxon>
        <taxon>Alveolata</taxon>
        <taxon>Perkinsozoa</taxon>
        <taxon>Perkinsea</taxon>
        <taxon>Perkinsida</taxon>
        <taxon>Perkinsidae</taxon>
        <taxon>Perkinsus</taxon>
    </lineage>
</organism>
<keyword evidence="2" id="KW-1185">Reference proteome</keyword>
<dbReference type="EMBL" id="GG673906">
    <property type="protein sequence ID" value="EER14813.1"/>
    <property type="molecule type" value="Genomic_DNA"/>
</dbReference>
<accession>C5KL05</accession>
<gene>
    <name evidence="1" type="ORF">Pmar_PMAR009407</name>
</gene>